<dbReference type="RefSeq" id="WP_144688766.1">
    <property type="nucleotide sequence ID" value="NZ_VLLQ01000011.1"/>
</dbReference>
<sequence length="273" mass="28637">MQSARHENMRSESRREPAISRDVGLALRSASRASRGTGHALRAAGPDPRSASRAPCSSSRASHDKDPASHILDLKNAASTANGTHHLLVLDIDDPASGGPLLTVPEAQALSDLLRMAKATREKPRALAAPHILLAAASSYSAHEVVRAFSQADLPSPRVILLDAYENPAVLAQADATTKLAQASLASGSRLQDAIVIAATPYDLPLLSEAGTAYALEGAGSACRAAADFTFPARRKGGLAQALAHLCRNLFSNESDYGGIVPFRPLDAAERRT</sequence>
<keyword evidence="3" id="KW-1185">Reference proteome</keyword>
<gene>
    <name evidence="2" type="ORF">GJE22_08450</name>
</gene>
<reference evidence="3" key="1">
    <citation type="submission" date="2019-08" db="EMBL/GenBank/DDBJ databases">
        <title>Arthrobacter sp. nov., isolated from plateau pika and Tibetan wild ass.</title>
        <authorList>
            <person name="Ge Y."/>
        </authorList>
    </citation>
    <scope>NUCLEOTIDE SEQUENCE [LARGE SCALE GENOMIC DNA]</scope>
    <source>
        <strain evidence="3">HF-1365</strain>
    </source>
</reference>
<name>A0A7K0G9X4_9ACTN</name>
<feature type="compositionally biased region" description="Low complexity" evidence="1">
    <location>
        <begin position="46"/>
        <end position="60"/>
    </location>
</feature>
<accession>A0A7K0G9X4</accession>
<dbReference type="AlphaFoldDB" id="A0A7K0G9X4"/>
<evidence type="ECO:0000313" key="2">
    <source>
        <dbReference type="EMBL" id="MRX80615.1"/>
    </source>
</evidence>
<feature type="compositionally biased region" description="Basic and acidic residues" evidence="1">
    <location>
        <begin position="1"/>
        <end position="19"/>
    </location>
</feature>
<evidence type="ECO:0000313" key="3">
    <source>
        <dbReference type="Proteomes" id="UP000470010"/>
    </source>
</evidence>
<protein>
    <submittedName>
        <fullName evidence="2">Uncharacterized protein</fullName>
    </submittedName>
</protein>
<dbReference type="Proteomes" id="UP000470010">
    <property type="component" value="Unassembled WGS sequence"/>
</dbReference>
<evidence type="ECO:0000256" key="1">
    <source>
        <dbReference type="SAM" id="MobiDB-lite"/>
    </source>
</evidence>
<comment type="caution">
    <text evidence="2">The sequence shown here is derived from an EMBL/GenBank/DDBJ whole genome shotgun (WGS) entry which is preliminary data.</text>
</comment>
<organism evidence="2 3">
    <name type="scientific">Enorma shizhengliae</name>
    <dbReference type="NCBI Taxonomy" id="2606615"/>
    <lineage>
        <taxon>Bacteria</taxon>
        <taxon>Bacillati</taxon>
        <taxon>Actinomycetota</taxon>
        <taxon>Coriobacteriia</taxon>
        <taxon>Coriobacteriales</taxon>
        <taxon>Coriobacteriaceae</taxon>
        <taxon>Enorma</taxon>
    </lineage>
</organism>
<dbReference type="EMBL" id="VTFZ01000011">
    <property type="protein sequence ID" value="MRX80615.1"/>
    <property type="molecule type" value="Genomic_DNA"/>
</dbReference>
<proteinExistence type="predicted"/>
<feature type="region of interest" description="Disordered" evidence="1">
    <location>
        <begin position="1"/>
        <end position="66"/>
    </location>
</feature>